<dbReference type="RefSeq" id="WP_263530414.1">
    <property type="nucleotide sequence ID" value="NZ_JAOVZB010000004.1"/>
</dbReference>
<evidence type="ECO:0000313" key="3">
    <source>
        <dbReference type="Proteomes" id="UP001209713"/>
    </source>
</evidence>
<protein>
    <submittedName>
        <fullName evidence="2">NfeD family protein</fullName>
    </submittedName>
</protein>
<keyword evidence="1" id="KW-0472">Membrane</keyword>
<proteinExistence type="predicted"/>
<sequence>MDFITNNLAESFLVMGLGLLVIEVAVLGFSTFVLFFVGLAAIASGGLIYFGVIPDDLLSAFLSTGVITVVAATILWKPLKKMQSDVSTVKAQGDLAGHQFILQESVSPTHIVTYQYSGISWKLISTTSIEAGTKVEVIDVQVGEFHIKAVDA</sequence>
<accession>A0ABT2YT29</accession>
<dbReference type="PANTHER" id="PTHR33507">
    <property type="entry name" value="INNER MEMBRANE PROTEIN YBBJ"/>
    <property type="match status" value="1"/>
</dbReference>
<dbReference type="EMBL" id="JAOVZB010000004">
    <property type="protein sequence ID" value="MCV2403031.1"/>
    <property type="molecule type" value="Genomic_DNA"/>
</dbReference>
<evidence type="ECO:0000313" key="2">
    <source>
        <dbReference type="EMBL" id="MCV2403031.1"/>
    </source>
</evidence>
<keyword evidence="3" id="KW-1185">Reference proteome</keyword>
<keyword evidence="1" id="KW-0812">Transmembrane</keyword>
<feature type="transmembrane region" description="Helical" evidence="1">
    <location>
        <begin position="12"/>
        <end position="45"/>
    </location>
</feature>
<organism evidence="2 3">
    <name type="scientific">Marinomonas sargassi</name>
    <dbReference type="NCBI Taxonomy" id="2984494"/>
    <lineage>
        <taxon>Bacteria</taxon>
        <taxon>Pseudomonadati</taxon>
        <taxon>Pseudomonadota</taxon>
        <taxon>Gammaproteobacteria</taxon>
        <taxon>Oceanospirillales</taxon>
        <taxon>Oceanospirillaceae</taxon>
        <taxon>Marinomonas</taxon>
    </lineage>
</organism>
<dbReference type="Proteomes" id="UP001209713">
    <property type="component" value="Unassembled WGS sequence"/>
</dbReference>
<keyword evidence="1" id="KW-1133">Transmembrane helix</keyword>
<name>A0ABT2YT29_9GAMM</name>
<evidence type="ECO:0000256" key="1">
    <source>
        <dbReference type="SAM" id="Phobius"/>
    </source>
</evidence>
<dbReference type="InterPro" id="IPR052165">
    <property type="entry name" value="Membrane_assoc_protease"/>
</dbReference>
<feature type="transmembrane region" description="Helical" evidence="1">
    <location>
        <begin position="57"/>
        <end position="76"/>
    </location>
</feature>
<dbReference type="PANTHER" id="PTHR33507:SF3">
    <property type="entry name" value="INNER MEMBRANE PROTEIN YBBJ"/>
    <property type="match status" value="1"/>
</dbReference>
<gene>
    <name evidence="2" type="ORF">OFY17_09095</name>
</gene>
<reference evidence="2 3" key="1">
    <citation type="submission" date="2022-10" db="EMBL/GenBank/DDBJ databases">
        <title>Marinomonas transparenta sp. nov. and Marinomonas sargassi sp. nov., isolated from marine alga (Sargassum natans (L.) Gaillon).</title>
        <authorList>
            <person name="Wang Y."/>
        </authorList>
    </citation>
    <scope>NUCLEOTIDE SEQUENCE [LARGE SCALE GENOMIC DNA]</scope>
    <source>
        <strain evidence="2 3">C2222</strain>
    </source>
</reference>
<comment type="caution">
    <text evidence="2">The sequence shown here is derived from an EMBL/GenBank/DDBJ whole genome shotgun (WGS) entry which is preliminary data.</text>
</comment>